<gene>
    <name evidence="5" type="ORF">TRUGW13939_05226</name>
</gene>
<evidence type="ECO:0000259" key="4">
    <source>
        <dbReference type="Pfam" id="PF00024"/>
    </source>
</evidence>
<accession>A0A7H8QX91</accession>
<evidence type="ECO:0000313" key="5">
    <source>
        <dbReference type="EMBL" id="QKX58105.1"/>
    </source>
</evidence>
<keyword evidence="3" id="KW-0732">Signal</keyword>
<name>A0A7H8QX91_TALRU</name>
<feature type="transmembrane region" description="Helical" evidence="2">
    <location>
        <begin position="366"/>
        <end position="389"/>
    </location>
</feature>
<dbReference type="Proteomes" id="UP000509510">
    <property type="component" value="Chromosome III"/>
</dbReference>
<keyword evidence="6" id="KW-1185">Reference proteome</keyword>
<dbReference type="KEGG" id="trg:TRUGW13939_05226"/>
<dbReference type="RefSeq" id="XP_035344283.1">
    <property type="nucleotide sequence ID" value="XM_035488390.1"/>
</dbReference>
<keyword evidence="2" id="KW-0472">Membrane</keyword>
<keyword evidence="2" id="KW-1133">Transmembrane helix</keyword>
<evidence type="ECO:0000256" key="1">
    <source>
        <dbReference type="SAM" id="MobiDB-lite"/>
    </source>
</evidence>
<feature type="signal peptide" evidence="3">
    <location>
        <begin position="1"/>
        <end position="21"/>
    </location>
</feature>
<protein>
    <recommendedName>
        <fullName evidence="4">Apple domain-containing protein</fullName>
    </recommendedName>
</protein>
<evidence type="ECO:0000256" key="3">
    <source>
        <dbReference type="SAM" id="SignalP"/>
    </source>
</evidence>
<feature type="region of interest" description="Disordered" evidence="1">
    <location>
        <begin position="325"/>
        <end position="363"/>
    </location>
</feature>
<keyword evidence="2" id="KW-0812">Transmembrane</keyword>
<dbReference type="InterPro" id="IPR003609">
    <property type="entry name" value="Pan_app"/>
</dbReference>
<evidence type="ECO:0000256" key="2">
    <source>
        <dbReference type="SAM" id="Phobius"/>
    </source>
</evidence>
<dbReference type="GeneID" id="55992724"/>
<proteinExistence type="predicted"/>
<reference evidence="6" key="1">
    <citation type="submission" date="2020-06" db="EMBL/GenBank/DDBJ databases">
        <title>A chromosome-scale genome assembly of Talaromyces rugulosus W13939.</title>
        <authorList>
            <person name="Wang B."/>
            <person name="Guo L."/>
            <person name="Ye K."/>
            <person name="Wang L."/>
        </authorList>
    </citation>
    <scope>NUCLEOTIDE SEQUENCE [LARGE SCALE GENOMIC DNA]</scope>
    <source>
        <strain evidence="6">W13939</strain>
    </source>
</reference>
<organism evidence="5 6">
    <name type="scientific">Talaromyces rugulosus</name>
    <name type="common">Penicillium rugulosum</name>
    <dbReference type="NCBI Taxonomy" id="121627"/>
    <lineage>
        <taxon>Eukaryota</taxon>
        <taxon>Fungi</taxon>
        <taxon>Dikarya</taxon>
        <taxon>Ascomycota</taxon>
        <taxon>Pezizomycotina</taxon>
        <taxon>Eurotiomycetes</taxon>
        <taxon>Eurotiomycetidae</taxon>
        <taxon>Eurotiales</taxon>
        <taxon>Trichocomaceae</taxon>
        <taxon>Talaromyces</taxon>
        <taxon>Talaromyces sect. Islandici</taxon>
    </lineage>
</organism>
<dbReference type="EMBL" id="CP055900">
    <property type="protein sequence ID" value="QKX58105.1"/>
    <property type="molecule type" value="Genomic_DNA"/>
</dbReference>
<dbReference type="OrthoDB" id="3943216at2759"/>
<evidence type="ECO:0000313" key="6">
    <source>
        <dbReference type="Proteomes" id="UP000509510"/>
    </source>
</evidence>
<feature type="domain" description="Apple" evidence="4">
    <location>
        <begin position="64"/>
        <end position="105"/>
    </location>
</feature>
<dbReference type="AlphaFoldDB" id="A0A7H8QX91"/>
<feature type="chain" id="PRO_5028909769" description="Apple domain-containing protein" evidence="3">
    <location>
        <begin position="22"/>
        <end position="453"/>
    </location>
</feature>
<dbReference type="Pfam" id="PF00024">
    <property type="entry name" value="PAN_1"/>
    <property type="match status" value="1"/>
</dbReference>
<feature type="region of interest" description="Disordered" evidence="1">
    <location>
        <begin position="414"/>
        <end position="453"/>
    </location>
</feature>
<sequence length="453" mass="48270">MKSKHLNLLVGMMAVFERASASLNARDESTYCPPDEYIADNDLQFSTYCSLNLLAPELGNQPGSSITECMDMCSNYHPACMGVTHYFQNQTCSFKGFDVNTTSLSITDTDNVHSALTNKTEMLAIKADCPYENNTNAMISGFSFQILCDQDMRDYGDFLPWGQTYGNHASTMGECMQLCLDVHPLCVGVSWNPDKKAGWSNCYLKNSQDGVPVVANTRPVSHSGLLVSLPPVDTCSGPGQIVNNNQTFNTTCLEGRVGSSNFTSFYSPKLKNCVGQCATNDSCVGVLYDNSFHEGIKNCYFLNATGSASTPQNFTYAELVSSDTSASGASPSTSAGATPTQSSDGSSDSSGSSGSSGNSGSSSSKAWIAGPVIGAIAAVAIVVAGWFWWRRRGGGGGGGGRTIAQEPEKQFKAVEVASHSPPQPQSHPQELPNHYQISEAEGSVITPRHELES</sequence>